<protein>
    <submittedName>
        <fullName evidence="3">Uncharacterized protein LOC111431572</fullName>
    </submittedName>
</protein>
<name>A0A6J1E804_CUCMO</name>
<proteinExistence type="predicted"/>
<reference evidence="3" key="1">
    <citation type="submission" date="2025-08" db="UniProtKB">
        <authorList>
            <consortium name="RefSeq"/>
        </authorList>
    </citation>
    <scope>IDENTIFICATION</scope>
    <source>
        <tissue evidence="3">Young leaves</tissue>
    </source>
</reference>
<dbReference type="Proteomes" id="UP000504609">
    <property type="component" value="Unplaced"/>
</dbReference>
<dbReference type="GeneID" id="111431572"/>
<accession>A0A6J1E804</accession>
<evidence type="ECO:0000313" key="3">
    <source>
        <dbReference type="RefSeq" id="XP_022924024.1"/>
    </source>
</evidence>
<dbReference type="RefSeq" id="XP_022924024.1">
    <property type="nucleotide sequence ID" value="XM_023068256.1"/>
</dbReference>
<dbReference type="KEGG" id="cmos:111431572"/>
<dbReference type="AlphaFoldDB" id="A0A6J1E804"/>
<sequence>MKRAIWGAVFTACSRRVSISPLLQTLRSGPLLPSFSVSISSQSRCYSSGNDKYNGLNSTTIENKDSLVDDDVSNEELKRKIDRFYEGDVESLPTIFEAILKRKLSGKHGDADDELMKEIRQRVPGEVEDFKDEEYDSDLSGELNESDEEMKEDSSEEEDRRV</sequence>
<evidence type="ECO:0000313" key="2">
    <source>
        <dbReference type="Proteomes" id="UP000504609"/>
    </source>
</evidence>
<feature type="region of interest" description="Disordered" evidence="1">
    <location>
        <begin position="121"/>
        <end position="162"/>
    </location>
</feature>
<evidence type="ECO:0000256" key="1">
    <source>
        <dbReference type="SAM" id="MobiDB-lite"/>
    </source>
</evidence>
<gene>
    <name evidence="3" type="primary">LOC111431572</name>
</gene>
<organism evidence="2 3">
    <name type="scientific">Cucurbita moschata</name>
    <name type="common">Winter crookneck squash</name>
    <name type="synonym">Cucurbita pepo var. moschata</name>
    <dbReference type="NCBI Taxonomy" id="3662"/>
    <lineage>
        <taxon>Eukaryota</taxon>
        <taxon>Viridiplantae</taxon>
        <taxon>Streptophyta</taxon>
        <taxon>Embryophyta</taxon>
        <taxon>Tracheophyta</taxon>
        <taxon>Spermatophyta</taxon>
        <taxon>Magnoliopsida</taxon>
        <taxon>eudicotyledons</taxon>
        <taxon>Gunneridae</taxon>
        <taxon>Pentapetalae</taxon>
        <taxon>rosids</taxon>
        <taxon>fabids</taxon>
        <taxon>Cucurbitales</taxon>
        <taxon>Cucurbitaceae</taxon>
        <taxon>Cucurbiteae</taxon>
        <taxon>Cucurbita</taxon>
    </lineage>
</organism>
<feature type="compositionally biased region" description="Acidic residues" evidence="1">
    <location>
        <begin position="126"/>
        <end position="162"/>
    </location>
</feature>
<keyword evidence="2" id="KW-1185">Reference proteome</keyword>